<comment type="caution">
    <text evidence="2">The sequence shown here is derived from an EMBL/GenBank/DDBJ whole genome shotgun (WGS) entry which is preliminary data.</text>
</comment>
<organism evidence="2 3">
    <name type="scientific">Candidatus Marsarchaeota G1 archaeon BE_D</name>
    <dbReference type="NCBI Taxonomy" id="1978156"/>
    <lineage>
        <taxon>Archaea</taxon>
        <taxon>Candidatus Marsarchaeota</taxon>
        <taxon>Candidatus Marsarchaeota group 1</taxon>
    </lineage>
</organism>
<protein>
    <recommendedName>
        <fullName evidence="4">NarG-like domain-containing protein</fullName>
    </recommendedName>
</protein>
<proteinExistence type="predicted"/>
<feature type="transmembrane region" description="Helical" evidence="1">
    <location>
        <begin position="81"/>
        <end position="103"/>
    </location>
</feature>
<name>A0A2R6AIB0_9ARCH</name>
<keyword evidence="1" id="KW-1133">Transmembrane helix</keyword>
<sequence length="216" mass="24777">MGISKVFPSYYFFSIEYSLYAYLLILWSIQGYYYWKTISNGKKIDLNAVFKAVYDTLSHKNFKGGGAGCNYPSEEANYYRLSFHALVMYGFLLDWITILFYPFKNYLLLSLYFIGSLMMTAGSATTLFLNVITHSAPESENTSKFGNSLLALLLISGITGIGFILLFSQPEWVIFFLLRDSTIITIFLTAPYSKFVHPIYRFLSLVLNRKERVGQN</sequence>
<feature type="transmembrane region" description="Helical" evidence="1">
    <location>
        <begin position="109"/>
        <end position="133"/>
    </location>
</feature>
<feature type="transmembrane region" description="Helical" evidence="1">
    <location>
        <begin position="17"/>
        <end position="35"/>
    </location>
</feature>
<keyword evidence="1" id="KW-0472">Membrane</keyword>
<accession>A0A2R6AIB0</accession>
<gene>
    <name evidence="2" type="ORF">B9Q02_03755</name>
</gene>
<dbReference type="EMBL" id="NEXD01000013">
    <property type="protein sequence ID" value="PSN86104.1"/>
    <property type="molecule type" value="Genomic_DNA"/>
</dbReference>
<dbReference type="InterPro" id="IPR036197">
    <property type="entry name" value="NarG-like_sf"/>
</dbReference>
<dbReference type="Proteomes" id="UP000240569">
    <property type="component" value="Unassembled WGS sequence"/>
</dbReference>
<feature type="transmembrane region" description="Helical" evidence="1">
    <location>
        <begin position="145"/>
        <end position="166"/>
    </location>
</feature>
<evidence type="ECO:0000256" key="1">
    <source>
        <dbReference type="SAM" id="Phobius"/>
    </source>
</evidence>
<reference evidence="2 3" key="1">
    <citation type="submission" date="2017-04" db="EMBL/GenBank/DDBJ databases">
        <title>Novel microbial lineages endemic to geothermal iron-oxide mats fill important gaps in the evolutionary history of Archaea.</title>
        <authorList>
            <person name="Jay Z.J."/>
            <person name="Beam J.P."/>
            <person name="Dlakic M."/>
            <person name="Rusch D.B."/>
            <person name="Kozubal M.A."/>
            <person name="Inskeep W.P."/>
        </authorList>
    </citation>
    <scope>NUCLEOTIDE SEQUENCE [LARGE SCALE GENOMIC DNA]</scope>
    <source>
        <strain evidence="2">BE_D</strain>
    </source>
</reference>
<dbReference type="SUPFAM" id="SSF103501">
    <property type="entry name" value="Respiratory nitrate reductase 1 gamma chain"/>
    <property type="match status" value="1"/>
</dbReference>
<evidence type="ECO:0008006" key="4">
    <source>
        <dbReference type="Google" id="ProtNLM"/>
    </source>
</evidence>
<keyword evidence="1" id="KW-0812">Transmembrane</keyword>
<dbReference type="AlphaFoldDB" id="A0A2R6AIB0"/>
<evidence type="ECO:0000313" key="2">
    <source>
        <dbReference type="EMBL" id="PSN86104.1"/>
    </source>
</evidence>
<evidence type="ECO:0000313" key="3">
    <source>
        <dbReference type="Proteomes" id="UP000240569"/>
    </source>
</evidence>